<feature type="compositionally biased region" description="Low complexity" evidence="1">
    <location>
        <begin position="50"/>
        <end position="59"/>
    </location>
</feature>
<feature type="compositionally biased region" description="Low complexity" evidence="1">
    <location>
        <begin position="1514"/>
        <end position="1529"/>
    </location>
</feature>
<accession>A0A061H1L3</accession>
<feature type="compositionally biased region" description="Polar residues" evidence="1">
    <location>
        <begin position="674"/>
        <end position="684"/>
    </location>
</feature>
<dbReference type="Pfam" id="PF00498">
    <property type="entry name" value="FHA"/>
    <property type="match status" value="1"/>
</dbReference>
<feature type="compositionally biased region" description="Low complexity" evidence="1">
    <location>
        <begin position="174"/>
        <end position="189"/>
    </location>
</feature>
<feature type="region of interest" description="Disordered" evidence="1">
    <location>
        <begin position="674"/>
        <end position="706"/>
    </location>
</feature>
<feature type="region of interest" description="Disordered" evidence="1">
    <location>
        <begin position="799"/>
        <end position="864"/>
    </location>
</feature>
<feature type="compositionally biased region" description="Low complexity" evidence="1">
    <location>
        <begin position="839"/>
        <end position="850"/>
    </location>
</feature>
<feature type="compositionally biased region" description="Low complexity" evidence="1">
    <location>
        <begin position="582"/>
        <end position="608"/>
    </location>
</feature>
<feature type="region of interest" description="Disordered" evidence="1">
    <location>
        <begin position="1177"/>
        <end position="1735"/>
    </location>
</feature>
<feature type="compositionally biased region" description="Low complexity" evidence="1">
    <location>
        <begin position="1673"/>
        <end position="1709"/>
    </location>
</feature>
<proteinExistence type="predicted"/>
<dbReference type="CDD" id="cd22673">
    <property type="entry name" value="FHA_Ki67"/>
    <property type="match status" value="1"/>
</dbReference>
<feature type="region of interest" description="Disordered" evidence="1">
    <location>
        <begin position="563"/>
        <end position="608"/>
    </location>
</feature>
<evidence type="ECO:0000313" key="3">
    <source>
        <dbReference type="EMBL" id="EPQ26258.1"/>
    </source>
</evidence>
<feature type="compositionally biased region" description="Polar residues" evidence="1">
    <location>
        <begin position="26"/>
        <end position="36"/>
    </location>
</feature>
<feature type="compositionally biased region" description="Acidic residues" evidence="1">
    <location>
        <begin position="1653"/>
        <end position="1667"/>
    </location>
</feature>
<feature type="compositionally biased region" description="Basic and acidic residues" evidence="1">
    <location>
        <begin position="1177"/>
        <end position="1202"/>
    </location>
</feature>
<dbReference type="GeneID" id="19320272"/>
<organism evidence="3 4">
    <name type="scientific">Pseudozyma flocculosa PF-1</name>
    <dbReference type="NCBI Taxonomy" id="1277687"/>
    <lineage>
        <taxon>Eukaryota</taxon>
        <taxon>Fungi</taxon>
        <taxon>Dikarya</taxon>
        <taxon>Basidiomycota</taxon>
        <taxon>Ustilaginomycotina</taxon>
        <taxon>Ustilaginomycetes</taxon>
        <taxon>Ustilaginales</taxon>
        <taxon>Ustilaginaceae</taxon>
        <taxon>Pseudozyma</taxon>
    </lineage>
</organism>
<feature type="compositionally biased region" description="Basic and acidic residues" evidence="1">
    <location>
        <begin position="371"/>
        <end position="381"/>
    </location>
</feature>
<feature type="compositionally biased region" description="Pro residues" evidence="1">
    <location>
        <begin position="513"/>
        <end position="523"/>
    </location>
</feature>
<feature type="compositionally biased region" description="Polar residues" evidence="1">
    <location>
        <begin position="432"/>
        <end position="444"/>
    </location>
</feature>
<dbReference type="RefSeq" id="XP_007881923.1">
    <property type="nucleotide sequence ID" value="XM_007883732.1"/>
</dbReference>
<feature type="compositionally biased region" description="Acidic residues" evidence="1">
    <location>
        <begin position="1205"/>
        <end position="1214"/>
    </location>
</feature>
<feature type="compositionally biased region" description="Acidic residues" evidence="1">
    <location>
        <begin position="1555"/>
        <end position="1572"/>
    </location>
</feature>
<dbReference type="Gene3D" id="2.60.200.20">
    <property type="match status" value="1"/>
</dbReference>
<feature type="region of interest" description="Disordered" evidence="1">
    <location>
        <begin position="371"/>
        <end position="548"/>
    </location>
</feature>
<reference evidence="3 4" key="1">
    <citation type="journal article" date="2013" name="Plant Cell">
        <title>The transition from a phytopathogenic smut ancestor to an anamorphic biocontrol agent deciphered by comparative whole-genome analysis.</title>
        <authorList>
            <person name="Lefebvre F."/>
            <person name="Joly D.L."/>
            <person name="Labbe C."/>
            <person name="Teichmann B."/>
            <person name="Linning R."/>
            <person name="Belzile F."/>
            <person name="Bakkeren G."/>
            <person name="Belanger R.R."/>
        </authorList>
    </citation>
    <scope>NUCLEOTIDE SEQUENCE [LARGE SCALE GENOMIC DNA]</scope>
    <source>
        <strain evidence="3 4">PF-1</strain>
    </source>
</reference>
<dbReference type="SUPFAM" id="SSF49879">
    <property type="entry name" value="SMAD/FHA domain"/>
    <property type="match status" value="1"/>
</dbReference>
<feature type="region of interest" description="Disordered" evidence="1">
    <location>
        <begin position="270"/>
        <end position="334"/>
    </location>
</feature>
<gene>
    <name evidence="3" type="ORF">PFL1_06193</name>
</gene>
<evidence type="ECO:0000313" key="4">
    <source>
        <dbReference type="Proteomes" id="UP000053664"/>
    </source>
</evidence>
<feature type="region of interest" description="Disordered" evidence="1">
    <location>
        <begin position="949"/>
        <end position="976"/>
    </location>
</feature>
<dbReference type="Proteomes" id="UP000053664">
    <property type="component" value="Unassembled WGS sequence"/>
</dbReference>
<dbReference type="PROSITE" id="PS50006">
    <property type="entry name" value="FHA_DOMAIN"/>
    <property type="match status" value="1"/>
</dbReference>
<feature type="region of interest" description="Disordered" evidence="1">
    <location>
        <begin position="172"/>
        <end position="253"/>
    </location>
</feature>
<evidence type="ECO:0000256" key="1">
    <source>
        <dbReference type="SAM" id="MobiDB-lite"/>
    </source>
</evidence>
<dbReference type="InterPro" id="IPR008984">
    <property type="entry name" value="SMAD_FHA_dom_sf"/>
</dbReference>
<feature type="compositionally biased region" description="Basic and acidic residues" evidence="1">
    <location>
        <begin position="1475"/>
        <end position="1495"/>
    </location>
</feature>
<feature type="region of interest" description="Disordered" evidence="1">
    <location>
        <begin position="1102"/>
        <end position="1163"/>
    </location>
</feature>
<dbReference type="EMBL" id="KE361646">
    <property type="protein sequence ID" value="EPQ26258.1"/>
    <property type="molecule type" value="Genomic_DNA"/>
</dbReference>
<dbReference type="KEGG" id="pfp:PFL1_06193"/>
<feature type="compositionally biased region" description="Polar residues" evidence="1">
    <location>
        <begin position="278"/>
        <end position="292"/>
    </location>
</feature>
<evidence type="ECO:0000259" key="2">
    <source>
        <dbReference type="PROSITE" id="PS50006"/>
    </source>
</evidence>
<feature type="domain" description="FHA" evidence="2">
    <location>
        <begin position="91"/>
        <end position="141"/>
    </location>
</feature>
<dbReference type="HOGENOM" id="CLU_239851_0_0_1"/>
<feature type="compositionally biased region" description="Low complexity" evidence="1">
    <location>
        <begin position="1541"/>
        <end position="1554"/>
    </location>
</feature>
<feature type="compositionally biased region" description="Polar residues" evidence="1">
    <location>
        <begin position="1712"/>
        <end position="1726"/>
    </location>
</feature>
<dbReference type="OrthoDB" id="6288785at2759"/>
<feature type="compositionally biased region" description="Basic and acidic residues" evidence="1">
    <location>
        <begin position="1420"/>
        <end position="1429"/>
    </location>
</feature>
<feature type="region of interest" description="Disordered" evidence="1">
    <location>
        <begin position="20"/>
        <end position="62"/>
    </location>
</feature>
<protein>
    <recommendedName>
        <fullName evidence="2">FHA domain-containing protein</fullName>
    </recommendedName>
</protein>
<dbReference type="eggNOG" id="ENOG502SBGM">
    <property type="taxonomic scope" value="Eukaryota"/>
</dbReference>
<feature type="compositionally biased region" description="Acidic residues" evidence="1">
    <location>
        <begin position="393"/>
        <end position="412"/>
    </location>
</feature>
<name>A0A061H1L3_9BASI</name>
<feature type="compositionally biased region" description="Basic and acidic residues" evidence="1">
    <location>
        <begin position="1319"/>
        <end position="1338"/>
    </location>
</feature>
<sequence>MSTASPTSLLRRSASFAGSFFSPRSKSAQQDAPATEQSRHQPDATMAEAQQQQQQQQQQPAQDDGLVLAYLILEDKKGRRKERFPITRALTTMGRSIDNDVRIFTAEVSRLHCSIEIDEETKQASMKVFGTNGVDINASLALPEPKGNGTYPLRTGDQIVVAKRRFRFELKEQSATSATASGSTAGTASPIKKAGQIAQTPATTRTRRVRMSLVNIAQLDTPAKHARPDPLSERKALQSSPPSSPPKAARRASRRLSGINLLLQGQIATGGPVRGRKSLSTLPMPSTSQVPCTPNVKGGLRNASEPKTAPPKQVSFNLFDGKSASTRPRMSPVKKMRALPPMPQMDEQIEDDEVIEDAQERGVGVDSLRAMDDEMREEELVIQKPAASAPVATDDDDDDDDLIVVEEVEEVETAALRDPHPSGEADNDQADDSATSTTPEGTPKTNRRQRRSSSFLGRAGPLKDVNLAFYSEERRLSEDEAGVQAAHEEHEHGLSNMPEEEMPDTGPLSVEAGPPPPPSPASPSPAHHLEPLPRRPSRMSSPTKRKVSLRTLTLLRSSAQYSDRLFVPPPPRSAQMDGGAWSMSKSSSMPSQLSEAFDSPARDPAPAAPDATVASVQVPLTPRRIALPLSVPGTPEYAREMQDLEDEDEVDRSLSLACDENVCAPSASNTKVMSTSTKAVTADSSPALAETRSEERKHRAGRASMSAIPTSDRRWMVLRAHFGQSTEATSTLDALTCLSPLKKGAGKKIVCISDIGLPPADTSMGHDLIEDIEDQDVVLDTNEEEVLAAAIECLFTAAIDEDTDDETDIDDEEEENHDRNEDGGRQPSAEIDEEDKENLPPTTVAPAVLATPPPVRGPGQSPACESTIKKDAIKSLVLEAVPHLPSISGVAPNVTGLNSLCESIEPLVDTASMFASGSDLRPPVEYGTLREKMRADPVLAELISPQDRAERKKLGKLRASPSKRRAAAKLPPKTPDMRGIKQLLAEPLPQKTPDMRGLRQLLAEPKVAAATPDVRFLRQVFALPATEVDSDPHLAAVKNLFKSHERALRSETVLDQHDEDGQALRDLMATPAAKKCISDASVSVSDVGKLFEVDELNPRKAAIEVTEEDNEEPTASPSVRKTAIVAPLTQAQPALTGSRDHMSTGSSVGAQGQEDPLPSVSSPALDAVLEVRLLDKASHEGHEELFDEVRRLSTGHSSRESESAPTDDQDEAEQPSETPVAVGDEPPVAEPDVPTTEVEVNTEAAAIEAIAPAIAEEETAPVTAATEEESVTAPTPVKTRATRAKAAELATPKSRLRGGKRAPVSHDVEGETTFTPAPTDERVEMASFEDEAKARSSDEPLPAVVVVAEDDSNEAEGSEKKQEFGQASSDQGPPATSPVKAMRSRTRKGTTTSASSPVKTKSTRSRKTAAAPVEEPETQAETHDEKKAAEPSPIPTEMTTTTTRRRGRAAKAKAASTSEDEETAVPLEADQANADVRKSKDHAEARAEAASKNEMQETSPVPAPQPVKTRTRRAAAAAASKPASSPVKTTRSTATARGKRGSASAGTKAAASEGDVIEIDSSEDESDNDDEDNHGAQTEDTTAIAAAGVEVVSTKKSTRSSSAKRSAIPAPKKTTRGRKAVPLGDVTNVAPESSTTKRSTRKSSRNESSGIIEQDDELNGDQAAEEEEKTRPSRSTRTAGSGARAGATTTTTTKKTTRSKAFSSAAAKSSGDEQQSVPSSSLPVRTTRSRAAAKK</sequence>
<feature type="compositionally biased region" description="Basic and acidic residues" evidence="1">
    <location>
        <begin position="222"/>
        <end position="236"/>
    </location>
</feature>
<feature type="compositionally biased region" description="Basic residues" evidence="1">
    <location>
        <begin position="953"/>
        <end position="967"/>
    </location>
</feature>
<dbReference type="InterPro" id="IPR000253">
    <property type="entry name" value="FHA_dom"/>
</dbReference>
<feature type="compositionally biased region" description="Low complexity" evidence="1">
    <location>
        <begin position="1230"/>
        <end position="1277"/>
    </location>
</feature>
<feature type="compositionally biased region" description="Polar residues" evidence="1">
    <location>
        <begin position="1389"/>
        <end position="1400"/>
    </location>
</feature>
<feature type="compositionally biased region" description="Acidic residues" evidence="1">
    <location>
        <begin position="799"/>
        <end position="815"/>
    </location>
</feature>